<dbReference type="PANTHER" id="PTHR10166">
    <property type="entry name" value="VOLTAGE-DEPENDENT CALCIUM CHANNEL SUBUNIT ALPHA-2/DELTA-RELATED"/>
    <property type="match status" value="1"/>
</dbReference>
<gene>
    <name evidence="4" type="ORF">PFY12_03910</name>
</gene>
<organism evidence="4 5">
    <name type="scientific">Chryseobacterium camelliae</name>
    <dbReference type="NCBI Taxonomy" id="1265445"/>
    <lineage>
        <taxon>Bacteria</taxon>
        <taxon>Pseudomonadati</taxon>
        <taxon>Bacteroidota</taxon>
        <taxon>Flavobacteriia</taxon>
        <taxon>Flavobacteriales</taxon>
        <taxon>Weeksellaceae</taxon>
        <taxon>Chryseobacterium group</taxon>
        <taxon>Chryseobacterium</taxon>
    </lineage>
</organism>
<dbReference type="PANTHER" id="PTHR10166:SF37">
    <property type="entry name" value="STOLID, ISOFORM H"/>
    <property type="match status" value="1"/>
</dbReference>
<dbReference type="InterPro" id="IPR039426">
    <property type="entry name" value="TonB-dep_rcpt-like"/>
</dbReference>
<dbReference type="Gene3D" id="3.40.50.410">
    <property type="entry name" value="von Willebrand factor, type A domain"/>
    <property type="match status" value="1"/>
</dbReference>
<evidence type="ECO:0000259" key="3">
    <source>
        <dbReference type="PROSITE" id="PS50234"/>
    </source>
</evidence>
<evidence type="ECO:0000256" key="2">
    <source>
        <dbReference type="SAM" id="Phobius"/>
    </source>
</evidence>
<dbReference type="InterPro" id="IPR021908">
    <property type="entry name" value="YfbK_C"/>
</dbReference>
<dbReference type="RefSeq" id="WP_271149566.1">
    <property type="nucleotide sequence ID" value="NZ_CP115859.1"/>
</dbReference>
<dbReference type="InterPro" id="IPR051173">
    <property type="entry name" value="Ca_channel_alpha-2/delta"/>
</dbReference>
<dbReference type="InterPro" id="IPR036465">
    <property type="entry name" value="vWFA_dom_sf"/>
</dbReference>
<dbReference type="NCBIfam" id="TIGR04057">
    <property type="entry name" value="SusC_RagA_signa"/>
    <property type="match status" value="1"/>
</dbReference>
<dbReference type="Gene3D" id="2.170.130.10">
    <property type="entry name" value="TonB-dependent receptor, plug domain"/>
    <property type="match status" value="1"/>
</dbReference>
<dbReference type="Pfam" id="PF00092">
    <property type="entry name" value="VWA"/>
    <property type="match status" value="1"/>
</dbReference>
<keyword evidence="5" id="KW-1185">Reference proteome</keyword>
<dbReference type="Pfam" id="PF07715">
    <property type="entry name" value="Plug"/>
    <property type="match status" value="1"/>
</dbReference>
<sequence>MENNHDIDKKFNEASKVEEPATFPGFDKVWAQVEEKLDKKEDKKRIIPIWFPYGIAASLVIGLGAFYFINKNDVSEINKPAIAQNTVSPKINSNLQTIDSTVKSNIEKEINSQKEFQKPEVLAYDNKVPNVIYEMRHGDYITDVQYTEKKDNNPSEKEKYTETDGDGILEDNAIERVELRNKSITTIPSVSIPESLLANTNKYEALQAQATGIQITQSKEKAIEEVVVLGYNNKIAKSKNLSSTTVNFQKIENRSNQSFVNSLQGQVAGLAVNSGSGAPGSSKPIVIRGMSSVNVNTQPLYVINGKISDAKGFGKLNPKTIESVRVLKDASAVSIYGSRGSNGVIVITTKKLSRRERKAFKQLQKIEDSLKKAKFIEKQNKEEYDAFVENPFELTKNQSVSTFSIDVDKATYSNIRRMINNGEMVDKNAVRIEEMINYFKYSYPQPKNDQPFSINTEYNDSPWNSKHKLLKIGLQGKNIPAHQLPASNFVFLIDVSGSMDAPNKLPLLKSSFKVLLDQLRPEDKVGIVVYAGSAGMVLPPTSAGEKNKIIEALDQLQAGGSTAGGQGIELAYKLAQENFIKGGNNRVIIATDGDFNVGISSTGDLQTLVEEKRKSGVFLTCLGFGMGNFKDNRMETLANKGNGNYAYIDTMQEANKFLGKEFAGSMYAIAKDVKIQIEFNPKYVKSYRLIGYENRKLRNEDFANDKIDAGELGSGHTVTALYEIIPVDVNSDFLPKETELKYSVNMSSDDFGDELATVKFRYKKPDGDKSSEIVQVVKNTNDSFSSSSDDFRFASSVAWFGLVLRNSGLIKNKEVKEIESLAKKGRGKDDEGYRAEFVRLIESYKTQQK</sequence>
<feature type="domain" description="VWFA" evidence="3">
    <location>
        <begin position="488"/>
        <end position="666"/>
    </location>
</feature>
<keyword evidence="1" id="KW-0813">Transport</keyword>
<dbReference type="SUPFAM" id="SSF53300">
    <property type="entry name" value="vWA-like"/>
    <property type="match status" value="1"/>
</dbReference>
<dbReference type="SMART" id="SM00327">
    <property type="entry name" value="VWA"/>
    <property type="match status" value="1"/>
</dbReference>
<reference evidence="4 5" key="1">
    <citation type="submission" date="2023-01" db="EMBL/GenBank/DDBJ databases">
        <title>Complete genome of Chryseobacterium camelliae VAN22-5A.</title>
        <authorList>
            <person name="Zong G."/>
            <person name="Cao G."/>
        </authorList>
    </citation>
    <scope>NUCLEOTIDE SEQUENCE [LARGE SCALE GENOMIC DNA]</scope>
    <source>
        <strain evidence="4 5">VAN22-5A</strain>
    </source>
</reference>
<dbReference type="SUPFAM" id="SSF56935">
    <property type="entry name" value="Porins"/>
    <property type="match status" value="1"/>
</dbReference>
<comment type="similarity">
    <text evidence="1">Belongs to the TonB-dependent receptor family.</text>
</comment>
<dbReference type="InterPro" id="IPR002035">
    <property type="entry name" value="VWF_A"/>
</dbReference>
<dbReference type="InterPro" id="IPR012910">
    <property type="entry name" value="Plug_dom"/>
</dbReference>
<dbReference type="EMBL" id="CP115859">
    <property type="protein sequence ID" value="WBV61271.1"/>
    <property type="molecule type" value="Genomic_DNA"/>
</dbReference>
<dbReference type="PROSITE" id="PS50234">
    <property type="entry name" value="VWFA"/>
    <property type="match status" value="1"/>
</dbReference>
<dbReference type="InterPro" id="IPR022156">
    <property type="entry name" value="Uncharacterised_YfbK_N"/>
</dbReference>
<keyword evidence="1 2" id="KW-0472">Membrane</keyword>
<dbReference type="InterPro" id="IPR037066">
    <property type="entry name" value="Plug_dom_sf"/>
</dbReference>
<dbReference type="Pfam" id="PF12450">
    <property type="entry name" value="vWF_A"/>
    <property type="match status" value="1"/>
</dbReference>
<evidence type="ECO:0000313" key="5">
    <source>
        <dbReference type="Proteomes" id="UP001210978"/>
    </source>
</evidence>
<keyword evidence="1" id="KW-1134">Transmembrane beta strand</keyword>
<keyword evidence="1 2" id="KW-0812">Transmembrane</keyword>
<dbReference type="PROSITE" id="PS52016">
    <property type="entry name" value="TONB_DEPENDENT_REC_3"/>
    <property type="match status" value="1"/>
</dbReference>
<feature type="transmembrane region" description="Helical" evidence="2">
    <location>
        <begin position="49"/>
        <end position="69"/>
    </location>
</feature>
<evidence type="ECO:0000313" key="4">
    <source>
        <dbReference type="EMBL" id="WBV61271.1"/>
    </source>
</evidence>
<keyword evidence="2" id="KW-1133">Transmembrane helix</keyword>
<name>A0ABY7QRB1_9FLAO</name>
<proteinExistence type="inferred from homology"/>
<accession>A0ABY7QRB1</accession>
<evidence type="ECO:0000256" key="1">
    <source>
        <dbReference type="PROSITE-ProRule" id="PRU01360"/>
    </source>
</evidence>
<dbReference type="Pfam" id="PF12034">
    <property type="entry name" value="YfbK_C"/>
    <property type="match status" value="1"/>
</dbReference>
<comment type="subcellular location">
    <subcellularLocation>
        <location evidence="1">Cell outer membrane</location>
        <topology evidence="1">Multi-pass membrane protein</topology>
    </subcellularLocation>
</comment>
<protein>
    <submittedName>
        <fullName evidence="4">von Willebrand factor type A domain-containing protein</fullName>
    </submittedName>
</protein>
<dbReference type="Proteomes" id="UP001210978">
    <property type="component" value="Chromosome"/>
</dbReference>
<dbReference type="InterPro" id="IPR023997">
    <property type="entry name" value="TonB-dep_OMP_SusC/RagA_CS"/>
</dbReference>
<dbReference type="CDD" id="cd01465">
    <property type="entry name" value="vWA_subgroup"/>
    <property type="match status" value="1"/>
</dbReference>
<keyword evidence="1" id="KW-0998">Cell outer membrane</keyword>